<dbReference type="Proteomes" id="UP000068382">
    <property type="component" value="Unassembled WGS sequence"/>
</dbReference>
<dbReference type="SUPFAM" id="SSF158472">
    <property type="entry name" value="HAMP domain-like"/>
    <property type="match status" value="1"/>
</dbReference>
<dbReference type="InterPro" id="IPR004089">
    <property type="entry name" value="MCPsignal_dom"/>
</dbReference>
<evidence type="ECO:0000313" key="11">
    <source>
        <dbReference type="Proteomes" id="UP000068382"/>
    </source>
</evidence>
<evidence type="ECO:0000256" key="4">
    <source>
        <dbReference type="PROSITE-ProRule" id="PRU00284"/>
    </source>
</evidence>
<dbReference type="CDD" id="cd11386">
    <property type="entry name" value="MCP_signal"/>
    <property type="match status" value="1"/>
</dbReference>
<keyword evidence="7" id="KW-0812">Transmembrane</keyword>
<dbReference type="InterPro" id="IPR051310">
    <property type="entry name" value="MCP_chemotaxis"/>
</dbReference>
<feature type="coiled-coil region" evidence="5">
    <location>
        <begin position="232"/>
        <end position="262"/>
    </location>
</feature>
<dbReference type="RefSeq" id="WP_068239867.1">
    <property type="nucleotide sequence ID" value="NZ_LPUY01000008.1"/>
</dbReference>
<dbReference type="GO" id="GO:0007165">
    <property type="term" value="P:signal transduction"/>
    <property type="evidence" value="ECO:0007669"/>
    <property type="project" value="UniProtKB-KW"/>
</dbReference>
<keyword evidence="7" id="KW-0472">Membrane</keyword>
<keyword evidence="5" id="KW-0175">Coiled coil</keyword>
<dbReference type="PROSITE" id="PS50111">
    <property type="entry name" value="CHEMOTAXIS_TRANSDUC_2"/>
    <property type="match status" value="1"/>
</dbReference>
<dbReference type="EMBL" id="LPUY01000008">
    <property type="protein sequence ID" value="KUP95048.1"/>
    <property type="molecule type" value="Genomic_DNA"/>
</dbReference>
<accession>A0A132C356</accession>
<dbReference type="PATRIC" id="fig|1768241.3.peg.388"/>
<dbReference type="SUPFAM" id="SSF58104">
    <property type="entry name" value="Methyl-accepting chemotaxis protein (MCP) signaling domain"/>
    <property type="match status" value="1"/>
</dbReference>
<dbReference type="PROSITE" id="PS50885">
    <property type="entry name" value="HAMP"/>
    <property type="match status" value="2"/>
</dbReference>
<dbReference type="Gene3D" id="1.10.287.950">
    <property type="entry name" value="Methyl-accepting chemotaxis protein"/>
    <property type="match status" value="1"/>
</dbReference>
<evidence type="ECO:0000256" key="5">
    <source>
        <dbReference type="SAM" id="Coils"/>
    </source>
</evidence>
<dbReference type="PANTHER" id="PTHR43531">
    <property type="entry name" value="PROTEIN ICFG"/>
    <property type="match status" value="1"/>
</dbReference>
<dbReference type="CDD" id="cd06225">
    <property type="entry name" value="HAMP"/>
    <property type="match status" value="1"/>
</dbReference>
<dbReference type="SMART" id="SM00304">
    <property type="entry name" value="HAMP"/>
    <property type="match status" value="2"/>
</dbReference>
<dbReference type="FunFam" id="1.10.287.950:FF:000001">
    <property type="entry name" value="Methyl-accepting chemotaxis sensory transducer"/>
    <property type="match status" value="1"/>
</dbReference>
<feature type="domain" description="HAMP" evidence="9">
    <location>
        <begin position="267"/>
        <end position="313"/>
    </location>
</feature>
<dbReference type="Gene3D" id="6.10.340.10">
    <property type="match status" value="1"/>
</dbReference>
<sequence>MPTLAKHKSKLKGMSVFAKIGTLIAVATLVTATFITIANKAIIDKAVQEGVYSLGANVTSSIASRSGGAIRFGDVEKLTNDLQSVIESSDGRALYGVAVNMDGEVLSSFGTANESEISDLTIIAHTAAQTGLAETTGDGSFAAAPATTSKGASVGGVAMLWSSKAAKAAVFKDQLIAYALGTGLVLLMCVSSGTLLRRIISRPLRDLGKDIDVIAEGDYTQPGKHLTRADEIGRISRNVENLKQQLAMARELEDEREKQRIVQKHVVDALNHALKQMSDGDLTHAISEPFTEEYETLRRHFNSTRATMVSIIDSVIESSERIRASAEEISVSSSDLSQRTESQAATLEETAAAMEELNGSVRSAAEGARQVEGIMEDARSTAQESSRVVSDAVNAMSQIESSSSRISQILTVIDDIAFQTNLLALNAGVEAARAGEAGRGFAVVASEVRALALRSADAAQEIKHLIVESTEQVEEGVRLVGRTGEELEKIIGRVGTISSHVSGIATGAEEQSTTLNEINGGVSQLDQVTQHNAAMVEETTAASQVLRNDAAQLARVVAVFKTDGTVRRLDRSESEASAPTIASVEEQDISLDQDLGASEDWTDTNEPETPQPNVLKQASGWDDF</sequence>
<feature type="domain" description="Methyl-accepting transducer" evidence="8">
    <location>
        <begin position="318"/>
        <end position="547"/>
    </location>
</feature>
<organism evidence="10 11">
    <name type="scientific">Tritonibacter horizontis</name>
    <dbReference type="NCBI Taxonomy" id="1768241"/>
    <lineage>
        <taxon>Bacteria</taxon>
        <taxon>Pseudomonadati</taxon>
        <taxon>Pseudomonadota</taxon>
        <taxon>Alphaproteobacteria</taxon>
        <taxon>Rhodobacterales</taxon>
        <taxon>Paracoccaceae</taxon>
        <taxon>Tritonibacter</taxon>
    </lineage>
</organism>
<evidence type="ECO:0000259" key="9">
    <source>
        <dbReference type="PROSITE" id="PS50885"/>
    </source>
</evidence>
<keyword evidence="11" id="KW-1185">Reference proteome</keyword>
<gene>
    <name evidence="10" type="primary">trg_2</name>
    <name evidence="10" type="ORF">TRIHO_03860</name>
</gene>
<evidence type="ECO:0000256" key="7">
    <source>
        <dbReference type="SAM" id="Phobius"/>
    </source>
</evidence>
<dbReference type="PANTHER" id="PTHR43531:SF11">
    <property type="entry name" value="METHYL-ACCEPTING CHEMOTAXIS PROTEIN 3"/>
    <property type="match status" value="1"/>
</dbReference>
<protein>
    <submittedName>
        <fullName evidence="10">Methyl-accepting chemotaxis protein III</fullName>
    </submittedName>
</protein>
<comment type="subcellular location">
    <subcellularLocation>
        <location evidence="1">Membrane</location>
    </subcellularLocation>
</comment>
<keyword evidence="7" id="KW-1133">Transmembrane helix</keyword>
<evidence type="ECO:0000256" key="2">
    <source>
        <dbReference type="ARBA" id="ARBA00022500"/>
    </source>
</evidence>
<evidence type="ECO:0000313" key="10">
    <source>
        <dbReference type="EMBL" id="KUP95048.1"/>
    </source>
</evidence>
<dbReference type="InterPro" id="IPR003660">
    <property type="entry name" value="HAMP_dom"/>
</dbReference>
<feature type="domain" description="HAMP" evidence="9">
    <location>
        <begin position="198"/>
        <end position="251"/>
    </location>
</feature>
<feature type="region of interest" description="Disordered" evidence="6">
    <location>
        <begin position="567"/>
        <end position="624"/>
    </location>
</feature>
<feature type="transmembrane region" description="Helical" evidence="7">
    <location>
        <begin position="175"/>
        <end position="196"/>
    </location>
</feature>
<dbReference type="AlphaFoldDB" id="A0A132C356"/>
<keyword evidence="2" id="KW-0145">Chemotaxis</keyword>
<evidence type="ECO:0000259" key="8">
    <source>
        <dbReference type="PROSITE" id="PS50111"/>
    </source>
</evidence>
<dbReference type="SMART" id="SM00283">
    <property type="entry name" value="MA"/>
    <property type="match status" value="1"/>
</dbReference>
<keyword evidence="4" id="KW-0807">Transducer</keyword>
<dbReference type="GO" id="GO:0004888">
    <property type="term" value="F:transmembrane signaling receptor activity"/>
    <property type="evidence" value="ECO:0007669"/>
    <property type="project" value="InterPro"/>
</dbReference>
<dbReference type="PRINTS" id="PR00260">
    <property type="entry name" value="CHEMTRNSDUCR"/>
</dbReference>
<comment type="caution">
    <text evidence="10">The sequence shown here is derived from an EMBL/GenBank/DDBJ whole genome shotgun (WGS) entry which is preliminary data.</text>
</comment>
<dbReference type="Pfam" id="PF00015">
    <property type="entry name" value="MCPsignal"/>
    <property type="match status" value="1"/>
</dbReference>
<dbReference type="InterPro" id="IPR004090">
    <property type="entry name" value="Chemotax_Me-accpt_rcpt"/>
</dbReference>
<feature type="transmembrane region" description="Helical" evidence="7">
    <location>
        <begin position="16"/>
        <end position="38"/>
    </location>
</feature>
<comment type="similarity">
    <text evidence="3">Belongs to the methyl-accepting chemotaxis (MCP) protein family.</text>
</comment>
<dbReference type="GO" id="GO:0016020">
    <property type="term" value="C:membrane"/>
    <property type="evidence" value="ECO:0007669"/>
    <property type="project" value="UniProtKB-SubCell"/>
</dbReference>
<evidence type="ECO:0000256" key="1">
    <source>
        <dbReference type="ARBA" id="ARBA00004370"/>
    </source>
</evidence>
<reference evidence="10 11" key="1">
    <citation type="submission" date="2015-12" db="EMBL/GenBank/DDBJ databases">
        <title>Genome sequence of the marine Rhodobacteraceae strain O3.65, Candidatus Tritonibacter horizontis.</title>
        <authorList>
            <person name="Poehlein A."/>
            <person name="Giebel H.A."/>
            <person name="Voget S."/>
            <person name="Brinkhoff T."/>
        </authorList>
    </citation>
    <scope>NUCLEOTIDE SEQUENCE [LARGE SCALE GENOMIC DNA]</scope>
    <source>
        <strain evidence="10 11">O3.65</strain>
    </source>
</reference>
<evidence type="ECO:0000256" key="3">
    <source>
        <dbReference type="ARBA" id="ARBA00029447"/>
    </source>
</evidence>
<dbReference type="Pfam" id="PF00672">
    <property type="entry name" value="HAMP"/>
    <property type="match status" value="1"/>
</dbReference>
<feature type="compositionally biased region" description="Polar residues" evidence="6">
    <location>
        <begin position="607"/>
        <end position="616"/>
    </location>
</feature>
<evidence type="ECO:0000256" key="6">
    <source>
        <dbReference type="SAM" id="MobiDB-lite"/>
    </source>
</evidence>
<proteinExistence type="inferred from homology"/>
<name>A0A132C356_9RHOB</name>
<dbReference type="GO" id="GO:0006935">
    <property type="term" value="P:chemotaxis"/>
    <property type="evidence" value="ECO:0007669"/>
    <property type="project" value="UniProtKB-KW"/>
</dbReference>